<dbReference type="Gene3D" id="3.40.50.1910">
    <property type="match status" value="2"/>
</dbReference>
<reference evidence="2" key="1">
    <citation type="submission" date="2015-07" db="EMBL/GenBank/DDBJ databases">
        <title>Transcriptome Assembly of Anthurium amnicola.</title>
        <authorList>
            <person name="Suzuki J."/>
        </authorList>
    </citation>
    <scope>NUCLEOTIDE SEQUENCE</scope>
</reference>
<dbReference type="AlphaFoldDB" id="A0A1D1XPK7"/>
<proteinExistence type="inferred from homology"/>
<dbReference type="SUPFAM" id="SSF56815">
    <property type="entry name" value="Sec1/munc18-like (SM) proteins"/>
    <property type="match status" value="2"/>
</dbReference>
<gene>
    <name evidence="2" type="primary">SCFD2_1</name>
    <name evidence="2" type="ORF">g.56124</name>
</gene>
<dbReference type="PANTHER" id="PTHR11679">
    <property type="entry name" value="VESICLE PROTEIN SORTING-ASSOCIATED"/>
    <property type="match status" value="1"/>
</dbReference>
<evidence type="ECO:0000313" key="2">
    <source>
        <dbReference type="EMBL" id="JAT44297.1"/>
    </source>
</evidence>
<dbReference type="InterPro" id="IPR036045">
    <property type="entry name" value="Sec1-like_sf"/>
</dbReference>
<name>A0A1D1XPK7_9ARAE</name>
<dbReference type="EMBL" id="GDJX01023639">
    <property type="protein sequence ID" value="JAT44297.1"/>
    <property type="molecule type" value="Transcribed_RNA"/>
</dbReference>
<dbReference type="GO" id="GO:0016192">
    <property type="term" value="P:vesicle-mediated transport"/>
    <property type="evidence" value="ECO:0007669"/>
    <property type="project" value="InterPro"/>
</dbReference>
<protein>
    <submittedName>
        <fullName evidence="2">Sec1 family domain-containing protein 2</fullName>
    </submittedName>
</protein>
<sequence>SLSLSLSRADRKMGSIDVIKSCLDSVRQISDDVADAIVYLDSGCVEAFQFVGAFSLLLELGVRAVCSLERMSSLDVVVDWNSTFTGPAMKMVVITSRLLSDAHRYILRCLGTHQTIVDCRIFTSISEVSHSAYIDSPLGPDAFHEYEALLRLDYEELVKKDKKSKMGFEKNTKVVLSTPVEEGKLYADADSWSQVDSMGDCSLNSGASSTGYIEPDVPNRLLISVHHFPMIFCALSPRVFILPSEGTIAEACLSDDKEDSLSPGLPAISTGHPSHGDDVPPGATLTAHFLYHLAAKMDLKMEIFSLGDLSKTIGKILTDMSSLYDVGRRNKRSAGLLIIDRSLDLLTPCCHGDSVVDWIVSSLPRRERTSSLHAKNTQLPNKPISVQRAPLDVKIPLGKIFVTEASPTGNDQHLDSIRAFVLGWNSREVKDKSADLNDFKEKVDSSSLLENESGLLNGSLISCDSYKGVNYLEALLDRGIKDGVMLIKKWLLGTLHQDKVPVNLKSHLGLPSSFELLAVAKLLASNQISFIRNKGIIQLAIASVCALSEPYNSHWNAFVSAERILKMSTGDSSQSLSNQIHDFINTSILMGSEPDINNESTQGLISFQDALLIAIIGYTLAGKNFPTSGCSSPFSWEEEHSLKEAVVDAILEMPATKNLRFLRGLEEELEANLRKRKLDKHEVTTETSNMEDFEDNWGSWEEDSDYNNEPAYGDMQLKLELRDRVDHLFKLFHKMSGLKWRNPAFKDLESRFGSDSFSNKGLLYRLLLMALAKYDIPGLEYHSSAVGRFLKSGFGRFGLGQVKPSLGDQDVLLVFVVGGINGLEVREAQEAISESGRPDVQLMIGGTTLLTPDNMFELLLGSSSYI</sequence>
<comment type="similarity">
    <text evidence="1">Belongs to the STXBP/unc-18/SEC1 family.</text>
</comment>
<organism evidence="2">
    <name type="scientific">Anthurium amnicola</name>
    <dbReference type="NCBI Taxonomy" id="1678845"/>
    <lineage>
        <taxon>Eukaryota</taxon>
        <taxon>Viridiplantae</taxon>
        <taxon>Streptophyta</taxon>
        <taxon>Embryophyta</taxon>
        <taxon>Tracheophyta</taxon>
        <taxon>Spermatophyta</taxon>
        <taxon>Magnoliopsida</taxon>
        <taxon>Liliopsida</taxon>
        <taxon>Araceae</taxon>
        <taxon>Pothoideae</taxon>
        <taxon>Potheae</taxon>
        <taxon>Anthurium</taxon>
    </lineage>
</organism>
<accession>A0A1D1XPK7</accession>
<dbReference type="InterPro" id="IPR027482">
    <property type="entry name" value="Sec1-like_dom2"/>
</dbReference>
<feature type="non-terminal residue" evidence="2">
    <location>
        <position position="1"/>
    </location>
</feature>
<evidence type="ECO:0000256" key="1">
    <source>
        <dbReference type="ARBA" id="ARBA00009884"/>
    </source>
</evidence>
<dbReference type="InterPro" id="IPR001619">
    <property type="entry name" value="Sec1-like"/>
</dbReference>